<feature type="chain" id="PRO_5001479464" description="ATP-binding protein" evidence="1">
    <location>
        <begin position="21"/>
        <end position="553"/>
    </location>
</feature>
<evidence type="ECO:0000313" key="2">
    <source>
        <dbReference type="EMBL" id="EXY74806.1"/>
    </source>
</evidence>
<evidence type="ECO:0008006" key="4">
    <source>
        <dbReference type="Google" id="ProtNLM"/>
    </source>
</evidence>
<accession>A0A015TVP3</accession>
<name>A0A015TVP3_BACFG</name>
<keyword evidence="1" id="KW-0732">Signal</keyword>
<dbReference type="EMBL" id="JGCY01000261">
    <property type="protein sequence ID" value="EXY74806.1"/>
    <property type="molecule type" value="Genomic_DNA"/>
</dbReference>
<organism evidence="2 3">
    <name type="scientific">Bacteroides fragilis str. 3988T(B)14</name>
    <dbReference type="NCBI Taxonomy" id="1339315"/>
    <lineage>
        <taxon>Bacteria</taxon>
        <taxon>Pseudomonadati</taxon>
        <taxon>Bacteroidota</taxon>
        <taxon>Bacteroidia</taxon>
        <taxon>Bacteroidales</taxon>
        <taxon>Bacteroidaceae</taxon>
        <taxon>Bacteroides</taxon>
    </lineage>
</organism>
<comment type="caution">
    <text evidence="2">The sequence shown here is derived from an EMBL/GenBank/DDBJ whole genome shotgun (WGS) entry which is preliminary data.</text>
</comment>
<evidence type="ECO:0000256" key="1">
    <source>
        <dbReference type="SAM" id="SignalP"/>
    </source>
</evidence>
<evidence type="ECO:0000313" key="3">
    <source>
        <dbReference type="Proteomes" id="UP000020529"/>
    </source>
</evidence>
<gene>
    <name evidence="2" type="ORF">M124_1386</name>
</gene>
<feature type="signal peptide" evidence="1">
    <location>
        <begin position="1"/>
        <end position="20"/>
    </location>
</feature>
<dbReference type="PATRIC" id="fig|1339315.3.peg.2165"/>
<sequence>MNMKTLFIFLFVLLAFYSCDTDEPISAEDLSAATGTNTDEVDVASRSGSYLIWLNGMSAETKKVADQLQTVNHYDKMVAFNDLPGTDKVETLETMAKDSLNDLTIVGSVADFIAGTYSPEMIQDIRHNRQGVILIAKDGKGEDLKAQMLKLFGLYVDKGYYKVSFPREQRYAYYDANDPDALKKLCGTGGLNPHTRSMLGSPGPTDDPSAPEVTERALHAMKKIYISNRYYVYTSDYKYHMTGYETLLPYTADIKEYLPRDDKKYDGMVDREWTIDAYNLRIYAPTNGDNMLAVYSSGGNGFSNRLDHSLVSLNNAPMYELWALIWGLRNNAYTKINIRDDQSSQLNLKLIDFAPGLPETESTIEHAYEKSVGFDLGATPVLKGEYRWGKSITYQLAEMTREVTRTITDAEMSYCWKWYPETLFRGSKAMNAEGMIDAVTMISPAWYDILYDHVAGTPGTDNPFCDYDNDLQFNQNLLNYEQQCAITARTTGASAGVVAIEITDGMVLQRGGAWFTSWGAAVIHSLPSSAGTAYNTTVDVHKTTTVWIDYNNW</sequence>
<protein>
    <recommendedName>
        <fullName evidence="4">ATP-binding protein</fullName>
    </recommendedName>
</protein>
<dbReference type="Proteomes" id="UP000020529">
    <property type="component" value="Unassembled WGS sequence"/>
</dbReference>
<dbReference type="PROSITE" id="PS51257">
    <property type="entry name" value="PROKAR_LIPOPROTEIN"/>
    <property type="match status" value="1"/>
</dbReference>
<reference evidence="2 3" key="1">
    <citation type="submission" date="2014-02" db="EMBL/GenBank/DDBJ databases">
        <authorList>
            <person name="Sears C."/>
            <person name="Carroll K."/>
            <person name="Sack B.R."/>
            <person name="Qadri F."/>
            <person name="Myers L.L."/>
            <person name="Chung G.-T."/>
            <person name="Escheverria P."/>
            <person name="Fraser C.M."/>
            <person name="Sadzewicz L."/>
            <person name="Shefchek K.A."/>
            <person name="Tallon L."/>
            <person name="Das S.P."/>
            <person name="Daugherty S."/>
            <person name="Mongodin E.F."/>
        </authorList>
    </citation>
    <scope>NUCLEOTIDE SEQUENCE [LARGE SCALE GENOMIC DNA]</scope>
    <source>
        <strain evidence="3">3988T(B)14</strain>
    </source>
</reference>
<dbReference type="AlphaFoldDB" id="A0A015TVP3"/>
<proteinExistence type="predicted"/>